<name>A0ABD3XLK4_SINWO</name>
<dbReference type="AlphaFoldDB" id="A0ABD3XLK4"/>
<dbReference type="Gene3D" id="2.60.40.10">
    <property type="entry name" value="Immunoglobulins"/>
    <property type="match status" value="1"/>
</dbReference>
<reference evidence="7 8" key="1">
    <citation type="submission" date="2024-11" db="EMBL/GenBank/DDBJ databases">
        <title>Chromosome-level genome assembly of the freshwater bivalve Anodonta woodiana.</title>
        <authorList>
            <person name="Chen X."/>
        </authorList>
    </citation>
    <scope>NUCLEOTIDE SEQUENCE [LARGE SCALE GENOMIC DNA]</scope>
    <source>
        <strain evidence="7">MN2024</strain>
        <tissue evidence="7">Gills</tissue>
    </source>
</reference>
<evidence type="ECO:0000256" key="4">
    <source>
        <dbReference type="ARBA" id="ARBA00023319"/>
    </source>
</evidence>
<dbReference type="Proteomes" id="UP001634394">
    <property type="component" value="Unassembled WGS sequence"/>
</dbReference>
<protein>
    <recommendedName>
        <fullName evidence="6">Ig-like domain-containing protein</fullName>
    </recommendedName>
</protein>
<dbReference type="PANTHER" id="PTHR44337:SF20">
    <property type="entry name" value="CARCINOEMBRYONIC ANTIGEN-RELATED CELL ADHESION MOLECULE 5-RELATED"/>
    <property type="match status" value="1"/>
</dbReference>
<keyword evidence="5" id="KW-1133">Transmembrane helix</keyword>
<feature type="domain" description="Ig-like" evidence="6">
    <location>
        <begin position="208"/>
        <end position="281"/>
    </location>
</feature>
<dbReference type="PROSITE" id="PS50835">
    <property type="entry name" value="IG_LIKE"/>
    <property type="match status" value="2"/>
</dbReference>
<feature type="transmembrane region" description="Helical" evidence="5">
    <location>
        <begin position="298"/>
        <end position="321"/>
    </location>
</feature>
<organism evidence="7 8">
    <name type="scientific">Sinanodonta woodiana</name>
    <name type="common">Chinese pond mussel</name>
    <name type="synonym">Anodonta woodiana</name>
    <dbReference type="NCBI Taxonomy" id="1069815"/>
    <lineage>
        <taxon>Eukaryota</taxon>
        <taxon>Metazoa</taxon>
        <taxon>Spiralia</taxon>
        <taxon>Lophotrochozoa</taxon>
        <taxon>Mollusca</taxon>
        <taxon>Bivalvia</taxon>
        <taxon>Autobranchia</taxon>
        <taxon>Heteroconchia</taxon>
        <taxon>Palaeoheterodonta</taxon>
        <taxon>Unionida</taxon>
        <taxon>Unionoidea</taxon>
        <taxon>Unionidae</taxon>
        <taxon>Unioninae</taxon>
        <taxon>Sinanodonta</taxon>
    </lineage>
</organism>
<evidence type="ECO:0000256" key="2">
    <source>
        <dbReference type="ARBA" id="ARBA00023157"/>
    </source>
</evidence>
<dbReference type="PANTHER" id="PTHR44337">
    <property type="entry name" value="CARCINOEMBRYONIC ANTIGEN-RELATED CELL ADHESION MOLECULE 8"/>
    <property type="match status" value="1"/>
</dbReference>
<keyword evidence="3" id="KW-0325">Glycoprotein</keyword>
<keyword evidence="8" id="KW-1185">Reference proteome</keyword>
<dbReference type="InterPro" id="IPR013783">
    <property type="entry name" value="Ig-like_fold"/>
</dbReference>
<evidence type="ECO:0000256" key="3">
    <source>
        <dbReference type="ARBA" id="ARBA00023180"/>
    </source>
</evidence>
<keyword evidence="1" id="KW-0732">Signal</keyword>
<accession>A0ABD3XLK4</accession>
<evidence type="ECO:0000256" key="1">
    <source>
        <dbReference type="ARBA" id="ARBA00022729"/>
    </source>
</evidence>
<evidence type="ECO:0000313" key="8">
    <source>
        <dbReference type="Proteomes" id="UP001634394"/>
    </source>
</evidence>
<dbReference type="EMBL" id="JBJQND010000002">
    <property type="protein sequence ID" value="KAL3886338.1"/>
    <property type="molecule type" value="Genomic_DNA"/>
</dbReference>
<keyword evidence="4" id="KW-0393">Immunoglobulin domain</keyword>
<dbReference type="InterPro" id="IPR052598">
    <property type="entry name" value="IgSF_CEA-related"/>
</dbReference>
<dbReference type="InterPro" id="IPR007110">
    <property type="entry name" value="Ig-like_dom"/>
</dbReference>
<sequence length="525" mass="60042">MDVSTADPFLGFTGCNATLQWDMTNSSYEQEQTDIRIINNAGDVIATNSNNQCMIKNNLPMSCLLSQKNDDLNILLTLMKITTNHSGNYTAWFKEELNFKIKTRSLIVIDKPRITELQKPVLNQIFTVTCTTSYTSDCITYCWKINGSDVQKSINIHATMSTLTYRNVTMMDNFSTLTCRAKLEKCRNILCISSEDSDPYTVKPYYGPLYVYLDLNESLVYLEENIAFKVKCSASCYPYCTFRWESYYINVDNEELVIHNFKERLSGQYTCTARNRETGVTANSFPLYLHQAKELSTVFLGVGLVIVAICLIIVGALIFVIQRRKCDSTRLVSLAVNQTCARPTNRETTQDFLPFQKKDRPLPTPAVPDISYRILRRSCYPKINRKSLSLHSIVNHDQTLWRPIRQSLSLQSLLELSHDIGRLDNNDNSQCQPFCTPKGGKNGIRPDTLYLNAKKHTNVGSNGQNPDAIPQSFAQEQQELYSTIEETSCSEYEYFRVNMQVERQDNQRNTDAGNYDYDYAFLPQL</sequence>
<keyword evidence="5" id="KW-0812">Transmembrane</keyword>
<comment type="caution">
    <text evidence="7">The sequence shown here is derived from an EMBL/GenBank/DDBJ whole genome shotgun (WGS) entry which is preliminary data.</text>
</comment>
<dbReference type="SUPFAM" id="SSF48726">
    <property type="entry name" value="Immunoglobulin"/>
    <property type="match status" value="2"/>
</dbReference>
<gene>
    <name evidence="7" type="ORF">ACJMK2_026338</name>
</gene>
<keyword evidence="2" id="KW-1015">Disulfide bond</keyword>
<dbReference type="InterPro" id="IPR036179">
    <property type="entry name" value="Ig-like_dom_sf"/>
</dbReference>
<keyword evidence="5" id="KW-0472">Membrane</keyword>
<evidence type="ECO:0000256" key="5">
    <source>
        <dbReference type="SAM" id="Phobius"/>
    </source>
</evidence>
<proteinExistence type="predicted"/>
<evidence type="ECO:0000313" key="7">
    <source>
        <dbReference type="EMBL" id="KAL3886338.1"/>
    </source>
</evidence>
<feature type="domain" description="Ig-like" evidence="6">
    <location>
        <begin position="112"/>
        <end position="181"/>
    </location>
</feature>
<evidence type="ECO:0000259" key="6">
    <source>
        <dbReference type="PROSITE" id="PS50835"/>
    </source>
</evidence>